<dbReference type="InterPro" id="IPR016208">
    <property type="entry name" value="Ald_Oxase/xanthine_DH-like"/>
</dbReference>
<feature type="compositionally biased region" description="Basic and acidic residues" evidence="3">
    <location>
        <begin position="1"/>
        <end position="10"/>
    </location>
</feature>
<dbReference type="EMBL" id="BHZC01000001">
    <property type="protein sequence ID" value="GCD37586.1"/>
    <property type="molecule type" value="Genomic_DNA"/>
</dbReference>
<dbReference type="SUPFAM" id="SSF54665">
    <property type="entry name" value="CO dehydrogenase molybdoprotein N-domain-like"/>
    <property type="match status" value="1"/>
</dbReference>
<sequence length="714" mass="76733">MTTRTSESRTPDPAARPRTVGADQERADARDKVLGRAPYAFEHPMERPCYAHAVLSAVPRGRITAVDTEAARQEDGVITVLTYENAERLASTDDAELAILQEPEVAFRGQIVGAVVAETPEAAREAASLVRITYAEEAHASELKPGESELYRPETANGGAGTDSELGDLDAAMEAAQADPGAIALDETYVTAMTHCNPMEPHATIAVWQGDELTLYDSSQSVHGHRDTLAEVFGLDRARVHMICPYVGGGFGSKGEPHAHSVLAALAARAVPGRPVKFALTRQQMFTLVGYRTPTYQRVRLAAGADGRLTGIGMDAVEQTSRIKEFAEQSANPTRTLYAAPHRRTTHRLAALDVPVPSWMRAPGECPGMFGPEVAMDELAERLGLDPVDVRVRNDAPTDPETGKPFSSRNLVACLREGARRFGWQDRDPRPGVRREGRWLIGTGVASSAYPVNRQPGSVAAVQYRDDGRYRVDIAAADLGTGAWTVLAQIAADALDVPYDRVELRIGDTALPKATVAGGSSGTAMWGSAIVAAAQTFRKRHGHDPSPGDHAQAETPGNPHAERFAMHAFGAQFAEVRVDADTCEVRVPRLLGVFAAGRIINPRTARSQLIGGMTMGLSMALHEETVTDPRYGLLVNHDLANYHITANADVQRIEAHWIDEDDPYVNPLGAKGVGEIGITGTAAAVVNAVRHATGVRVREVPVTLDKVLEGMREG</sequence>
<dbReference type="Pfam" id="PF20256">
    <property type="entry name" value="MoCoBD_2"/>
    <property type="match status" value="2"/>
</dbReference>
<evidence type="ECO:0000259" key="4">
    <source>
        <dbReference type="SMART" id="SM01008"/>
    </source>
</evidence>
<dbReference type="InterPro" id="IPR037165">
    <property type="entry name" value="AldOxase/xan_DH_Mopterin-bd_sf"/>
</dbReference>
<dbReference type="GeneID" id="95624189"/>
<dbReference type="Pfam" id="PF01315">
    <property type="entry name" value="Ald_Xan_dh_C"/>
    <property type="match status" value="1"/>
</dbReference>
<dbReference type="AlphaFoldDB" id="A0A7U9KY95"/>
<name>A0A7U9KY95_9ACTN</name>
<comment type="caution">
    <text evidence="5">The sequence shown here is derived from an EMBL/GenBank/DDBJ whole genome shotgun (WGS) entry which is preliminary data.</text>
</comment>
<dbReference type="PANTHER" id="PTHR11908:SF132">
    <property type="entry name" value="ALDEHYDE OXIDASE 1-RELATED"/>
    <property type="match status" value="1"/>
</dbReference>
<proteinExistence type="predicted"/>
<evidence type="ECO:0000256" key="1">
    <source>
        <dbReference type="ARBA" id="ARBA00022505"/>
    </source>
</evidence>
<dbReference type="Pfam" id="PF02738">
    <property type="entry name" value="MoCoBD_1"/>
    <property type="match status" value="1"/>
</dbReference>
<dbReference type="Gene3D" id="3.30.365.10">
    <property type="entry name" value="Aldehyde oxidase/xanthine dehydrogenase, molybdopterin binding domain"/>
    <property type="match status" value="5"/>
</dbReference>
<evidence type="ECO:0000256" key="2">
    <source>
        <dbReference type="ARBA" id="ARBA00023002"/>
    </source>
</evidence>
<accession>A0A7U9KY95</accession>
<dbReference type="InterPro" id="IPR000674">
    <property type="entry name" value="Ald_Oxase/Xan_DH_a/b"/>
</dbReference>
<keyword evidence="1" id="KW-0500">Molybdenum</keyword>
<dbReference type="PANTHER" id="PTHR11908">
    <property type="entry name" value="XANTHINE DEHYDROGENASE"/>
    <property type="match status" value="1"/>
</dbReference>
<reference evidence="5 6" key="1">
    <citation type="submission" date="2018-11" db="EMBL/GenBank/DDBJ databases">
        <title>Whole genome sequence of Streptomyces chrestomyceticus NBRC 13444(T).</title>
        <authorList>
            <person name="Komaki H."/>
            <person name="Tamura T."/>
        </authorList>
    </citation>
    <scope>NUCLEOTIDE SEQUENCE [LARGE SCALE GENOMIC DNA]</scope>
    <source>
        <strain evidence="5 6">NBRC 13444</strain>
    </source>
</reference>
<feature type="region of interest" description="Disordered" evidence="3">
    <location>
        <begin position="141"/>
        <end position="164"/>
    </location>
</feature>
<dbReference type="Proteomes" id="UP000287830">
    <property type="component" value="Unassembled WGS sequence"/>
</dbReference>
<dbReference type="SUPFAM" id="SSF56003">
    <property type="entry name" value="Molybdenum cofactor-binding domain"/>
    <property type="match status" value="1"/>
</dbReference>
<dbReference type="GO" id="GO:0005506">
    <property type="term" value="F:iron ion binding"/>
    <property type="evidence" value="ECO:0007669"/>
    <property type="project" value="InterPro"/>
</dbReference>
<dbReference type="GO" id="GO:0016491">
    <property type="term" value="F:oxidoreductase activity"/>
    <property type="evidence" value="ECO:0007669"/>
    <property type="project" value="UniProtKB-KW"/>
</dbReference>
<protein>
    <submittedName>
        <fullName evidence="5">Xanthine dehydrogenase</fullName>
    </submittedName>
</protein>
<dbReference type="Gene3D" id="3.90.1170.50">
    <property type="entry name" value="Aldehyde oxidase/xanthine dehydrogenase, a/b hammerhead"/>
    <property type="match status" value="1"/>
</dbReference>
<dbReference type="InterPro" id="IPR046867">
    <property type="entry name" value="AldOxase/xan_DH_MoCoBD2"/>
</dbReference>
<dbReference type="InterPro" id="IPR008274">
    <property type="entry name" value="AldOxase/xan_DH_MoCoBD1"/>
</dbReference>
<feature type="region of interest" description="Disordered" evidence="3">
    <location>
        <begin position="1"/>
        <end position="29"/>
    </location>
</feature>
<feature type="compositionally biased region" description="Basic and acidic residues" evidence="3">
    <location>
        <begin position="141"/>
        <end position="152"/>
    </location>
</feature>
<gene>
    <name evidence="5" type="ORF">OEIGOIKO_05385</name>
</gene>
<feature type="region of interest" description="Disordered" evidence="3">
    <location>
        <begin position="538"/>
        <end position="558"/>
    </location>
</feature>
<dbReference type="RefSeq" id="WP_125046989.1">
    <property type="nucleotide sequence ID" value="NZ_BHZC01000001.1"/>
</dbReference>
<dbReference type="OrthoDB" id="8428274at2"/>
<evidence type="ECO:0000256" key="3">
    <source>
        <dbReference type="SAM" id="MobiDB-lite"/>
    </source>
</evidence>
<evidence type="ECO:0000313" key="5">
    <source>
        <dbReference type="EMBL" id="GCD37586.1"/>
    </source>
</evidence>
<keyword evidence="2" id="KW-0560">Oxidoreductase</keyword>
<dbReference type="InterPro" id="IPR036856">
    <property type="entry name" value="Ald_Oxase/Xan_DH_a/b_sf"/>
</dbReference>
<feature type="domain" description="Aldehyde oxidase/xanthine dehydrogenase a/b hammerhead" evidence="4">
    <location>
        <begin position="34"/>
        <end position="138"/>
    </location>
</feature>
<organism evidence="5 6">
    <name type="scientific">Streptomyces chrestomyceticus JCM 4735</name>
    <dbReference type="NCBI Taxonomy" id="1306181"/>
    <lineage>
        <taxon>Bacteria</taxon>
        <taxon>Bacillati</taxon>
        <taxon>Actinomycetota</taxon>
        <taxon>Actinomycetes</taxon>
        <taxon>Kitasatosporales</taxon>
        <taxon>Streptomycetaceae</taxon>
        <taxon>Streptomyces</taxon>
    </lineage>
</organism>
<evidence type="ECO:0000313" key="6">
    <source>
        <dbReference type="Proteomes" id="UP000287830"/>
    </source>
</evidence>
<dbReference type="SMART" id="SM01008">
    <property type="entry name" value="Ald_Xan_dh_C"/>
    <property type="match status" value="1"/>
</dbReference>